<gene>
    <name evidence="1" type="ORF">ACFPTN_02840</name>
</gene>
<protein>
    <submittedName>
        <fullName evidence="1">Uncharacterized protein</fullName>
    </submittedName>
</protein>
<accession>A0ABW1ALX2</accession>
<proteinExistence type="predicted"/>
<evidence type="ECO:0000313" key="2">
    <source>
        <dbReference type="Proteomes" id="UP001595974"/>
    </source>
</evidence>
<comment type="caution">
    <text evidence="1">The sequence shown here is derived from an EMBL/GenBank/DDBJ whole genome shotgun (WGS) entry which is preliminary data.</text>
</comment>
<dbReference type="EMBL" id="JBHSOG010000008">
    <property type="protein sequence ID" value="MFC5768298.1"/>
    <property type="molecule type" value="Genomic_DNA"/>
</dbReference>
<dbReference type="Proteomes" id="UP001595974">
    <property type="component" value="Unassembled WGS sequence"/>
</dbReference>
<sequence>MDIMDRYLAFFAAHIDPAFREDTNTRIGNTLIALAYPDVILIGPPPFFRNAVVDVRKEGLEIEPDEYPLYRFLDENPEICERLVRDHEELGRFFARWNRQA</sequence>
<dbReference type="RefSeq" id="WP_157748434.1">
    <property type="nucleotide sequence ID" value="NZ_JBHSOG010000008.1"/>
</dbReference>
<evidence type="ECO:0000313" key="1">
    <source>
        <dbReference type="EMBL" id="MFC5768298.1"/>
    </source>
</evidence>
<organism evidence="1 2">
    <name type="scientific">Thauera sinica</name>
    <dbReference type="NCBI Taxonomy" id="2665146"/>
    <lineage>
        <taxon>Bacteria</taxon>
        <taxon>Pseudomonadati</taxon>
        <taxon>Pseudomonadota</taxon>
        <taxon>Betaproteobacteria</taxon>
        <taxon>Rhodocyclales</taxon>
        <taxon>Zoogloeaceae</taxon>
        <taxon>Thauera</taxon>
    </lineage>
</organism>
<keyword evidence="2" id="KW-1185">Reference proteome</keyword>
<reference evidence="2" key="1">
    <citation type="journal article" date="2019" name="Int. J. Syst. Evol. Microbiol.">
        <title>The Global Catalogue of Microorganisms (GCM) 10K type strain sequencing project: providing services to taxonomists for standard genome sequencing and annotation.</title>
        <authorList>
            <consortium name="The Broad Institute Genomics Platform"/>
            <consortium name="The Broad Institute Genome Sequencing Center for Infectious Disease"/>
            <person name="Wu L."/>
            <person name="Ma J."/>
        </authorList>
    </citation>
    <scope>NUCLEOTIDE SEQUENCE [LARGE SCALE GENOMIC DNA]</scope>
    <source>
        <strain evidence="2">SHR3</strain>
    </source>
</reference>
<name>A0ABW1ALX2_9RHOO</name>